<dbReference type="InterPro" id="IPR050555">
    <property type="entry name" value="Bact_Solute-Bind_Prot2"/>
</dbReference>
<dbReference type="PROSITE" id="PS51257">
    <property type="entry name" value="PROKAR_LIPOPROTEIN"/>
    <property type="match status" value="1"/>
</dbReference>
<dbReference type="PANTHER" id="PTHR30036:SF1">
    <property type="entry name" value="D-XYLOSE-BINDING PERIPLASMIC PROTEIN"/>
    <property type="match status" value="1"/>
</dbReference>
<dbReference type="RefSeq" id="WP_149850667.1">
    <property type="nucleotide sequence ID" value="NZ_VUOB01000029.1"/>
</dbReference>
<dbReference type="InterPro" id="IPR028082">
    <property type="entry name" value="Peripla_BP_I"/>
</dbReference>
<feature type="domain" description="Periplasmic binding protein" evidence="4">
    <location>
        <begin position="42"/>
        <end position="301"/>
    </location>
</feature>
<dbReference type="OrthoDB" id="9773673at2"/>
<sequence length="366" mass="37693">MRAVVSLLACGLVLTLSGCAASPATGPAGGGGPVPKPKVGVILPDTASSARWTTQDLPQLSQSLRFAGIEPDVENAQGDEQSFADIADNMIRNKVRALLITPLSGDGGIAVERKAKLAGIPVIDYDRLSLGGSADYYVSFDSVNVGTMQGDGLVRCLAGRPTADIIELEGAPTDNNATLFAQGQQSVLGPRYNGGGYRLVASQRIDRWDPQVAARVFEQNLVGNGGHVDGVLAANDGLAGAVIDVLRRHGLAGRVAVTGQDATLDGLRAVLRGEQCMTVYKPVVDEAEAAARLAAALAKGDRSGADDLITGNTKDVTGQRDVKSVLLGVQAVARDSVQQLVSDNVVKAADLCAGDVAPFCAQAGIA</sequence>
<comment type="subcellular location">
    <subcellularLocation>
        <location evidence="1">Cell envelope</location>
    </subcellularLocation>
</comment>
<dbReference type="EMBL" id="VUOB01000029">
    <property type="protein sequence ID" value="KAA2261264.1"/>
    <property type="molecule type" value="Genomic_DNA"/>
</dbReference>
<keyword evidence="6" id="KW-1185">Reference proteome</keyword>
<feature type="chain" id="PRO_5038939852" evidence="3">
    <location>
        <begin position="21"/>
        <end position="366"/>
    </location>
</feature>
<evidence type="ECO:0000313" key="6">
    <source>
        <dbReference type="Proteomes" id="UP000323454"/>
    </source>
</evidence>
<dbReference type="AlphaFoldDB" id="A0A5B2XDM9"/>
<dbReference type="GO" id="GO:0030246">
    <property type="term" value="F:carbohydrate binding"/>
    <property type="evidence" value="ECO:0007669"/>
    <property type="project" value="TreeGrafter"/>
</dbReference>
<comment type="caution">
    <text evidence="5">The sequence shown here is derived from an EMBL/GenBank/DDBJ whole genome shotgun (WGS) entry which is preliminary data.</text>
</comment>
<evidence type="ECO:0000256" key="3">
    <source>
        <dbReference type="SAM" id="SignalP"/>
    </source>
</evidence>
<accession>A0A5B2XDM9</accession>
<dbReference type="Gene3D" id="3.40.50.2300">
    <property type="match status" value="2"/>
</dbReference>
<gene>
    <name evidence="5" type="ORF">F0L68_17555</name>
</gene>
<keyword evidence="2 3" id="KW-0732">Signal</keyword>
<protein>
    <submittedName>
        <fullName evidence="5">Sugar ABC transporter substrate-binding protein</fullName>
    </submittedName>
</protein>
<name>A0A5B2XDM9_9PSEU</name>
<evidence type="ECO:0000256" key="1">
    <source>
        <dbReference type="ARBA" id="ARBA00004196"/>
    </source>
</evidence>
<proteinExistence type="predicted"/>
<dbReference type="SUPFAM" id="SSF53822">
    <property type="entry name" value="Periplasmic binding protein-like I"/>
    <property type="match status" value="1"/>
</dbReference>
<reference evidence="5 6" key="2">
    <citation type="submission" date="2019-09" db="EMBL/GenBank/DDBJ databases">
        <authorList>
            <person name="Jin C."/>
        </authorList>
    </citation>
    <scope>NUCLEOTIDE SEQUENCE [LARGE SCALE GENOMIC DNA]</scope>
    <source>
        <strain evidence="5 6">AN110305</strain>
    </source>
</reference>
<evidence type="ECO:0000313" key="5">
    <source>
        <dbReference type="EMBL" id="KAA2261264.1"/>
    </source>
</evidence>
<dbReference type="PANTHER" id="PTHR30036">
    <property type="entry name" value="D-XYLOSE-BINDING PERIPLASMIC PROTEIN"/>
    <property type="match status" value="1"/>
</dbReference>
<evidence type="ECO:0000256" key="2">
    <source>
        <dbReference type="ARBA" id="ARBA00022729"/>
    </source>
</evidence>
<feature type="signal peptide" evidence="3">
    <location>
        <begin position="1"/>
        <end position="20"/>
    </location>
</feature>
<evidence type="ECO:0000259" key="4">
    <source>
        <dbReference type="Pfam" id="PF13407"/>
    </source>
</evidence>
<dbReference type="Proteomes" id="UP000323454">
    <property type="component" value="Unassembled WGS sequence"/>
</dbReference>
<dbReference type="InterPro" id="IPR025997">
    <property type="entry name" value="SBP_2_dom"/>
</dbReference>
<dbReference type="GO" id="GO:0030288">
    <property type="term" value="C:outer membrane-bounded periplasmic space"/>
    <property type="evidence" value="ECO:0007669"/>
    <property type="project" value="TreeGrafter"/>
</dbReference>
<reference evidence="5 6" key="1">
    <citation type="submission" date="2019-09" db="EMBL/GenBank/DDBJ databases">
        <title>Goodfellowia gen. nov., a new genus of the Pseudonocardineae related to Actinoalloteichus, containing Goodfellowia coeruleoviolacea gen. nov., comb. nov. gen. nov., comb. nov.</title>
        <authorList>
            <person name="Labeda D."/>
        </authorList>
    </citation>
    <scope>NUCLEOTIDE SEQUENCE [LARGE SCALE GENOMIC DNA]</scope>
    <source>
        <strain evidence="5 6">AN110305</strain>
    </source>
</reference>
<organism evidence="5 6">
    <name type="scientific">Solihabitans fulvus</name>
    <dbReference type="NCBI Taxonomy" id="1892852"/>
    <lineage>
        <taxon>Bacteria</taxon>
        <taxon>Bacillati</taxon>
        <taxon>Actinomycetota</taxon>
        <taxon>Actinomycetes</taxon>
        <taxon>Pseudonocardiales</taxon>
        <taxon>Pseudonocardiaceae</taxon>
        <taxon>Solihabitans</taxon>
    </lineage>
</organism>
<dbReference type="Pfam" id="PF13407">
    <property type="entry name" value="Peripla_BP_4"/>
    <property type="match status" value="1"/>
</dbReference>